<keyword evidence="3" id="KW-1185">Reference proteome</keyword>
<feature type="transmembrane region" description="Helical" evidence="1">
    <location>
        <begin position="52"/>
        <end position="74"/>
    </location>
</feature>
<dbReference type="OrthoDB" id="9807795at2"/>
<protein>
    <submittedName>
        <fullName evidence="2">Uncharacterized protein</fullName>
    </submittedName>
</protein>
<organism evidence="2 3">
    <name type="scientific">Bradyrhizobium manausense</name>
    <dbReference type="NCBI Taxonomy" id="989370"/>
    <lineage>
        <taxon>Bacteria</taxon>
        <taxon>Pseudomonadati</taxon>
        <taxon>Pseudomonadota</taxon>
        <taxon>Alphaproteobacteria</taxon>
        <taxon>Hyphomicrobiales</taxon>
        <taxon>Nitrobacteraceae</taxon>
        <taxon>Bradyrhizobium</taxon>
    </lineage>
</organism>
<dbReference type="Proteomes" id="UP000051936">
    <property type="component" value="Unassembled WGS sequence"/>
</dbReference>
<keyword evidence="1" id="KW-0472">Membrane</keyword>
<dbReference type="RefSeq" id="WP_057749345.1">
    <property type="nucleotide sequence ID" value="NZ_LJYG01000085.1"/>
</dbReference>
<dbReference type="STRING" id="989370.AOQ71_19355"/>
<comment type="caution">
    <text evidence="2">The sequence shown here is derived from an EMBL/GenBank/DDBJ whole genome shotgun (WGS) entry which is preliminary data.</text>
</comment>
<accession>A0A0R3DQQ6</accession>
<proteinExistence type="predicted"/>
<dbReference type="EMBL" id="LJYG01000085">
    <property type="protein sequence ID" value="KRQ10132.1"/>
    <property type="molecule type" value="Genomic_DNA"/>
</dbReference>
<name>A0A0R3DQQ6_9BRAD</name>
<keyword evidence="1" id="KW-1133">Transmembrane helix</keyword>
<feature type="transmembrane region" description="Helical" evidence="1">
    <location>
        <begin position="86"/>
        <end position="104"/>
    </location>
</feature>
<reference evidence="2 3" key="1">
    <citation type="submission" date="2015-09" db="EMBL/GenBank/DDBJ databases">
        <title>Draft Genome Sequence of Bradyrhizobium manausense Strain BR 3351T, a Novel Symbiotic Nitrogen-Fixing Alphaproteobacterium Isolated from Brazilian Amazon Rain Forest.</title>
        <authorList>
            <person name="De Araujo J.L."/>
            <person name="Zilli J.E."/>
        </authorList>
    </citation>
    <scope>NUCLEOTIDE SEQUENCE [LARGE SCALE GENOMIC DNA]</scope>
    <source>
        <strain evidence="2 3">BR3351</strain>
    </source>
</reference>
<gene>
    <name evidence="2" type="ORF">AOQ71_19355</name>
</gene>
<sequence length="181" mass="20319">MQDSLSGSCPSSSAAPERDPKYNAIRTIKGFADIVLLWFWRSYSIRPIHPLGGIRVLFFVAAAIFGCRTVWLFITDWKLSSTLEPLLTVFSFIAGLVTGLEAVGKPSVFHDRGMLLTEAVVLRQAPNFLWDLRGVHHDVWFSVYSVSAIFTILAGKRPVVTGVYHLIPFLARLRQLSEIFH</sequence>
<keyword evidence="1" id="KW-0812">Transmembrane</keyword>
<evidence type="ECO:0000256" key="1">
    <source>
        <dbReference type="SAM" id="Phobius"/>
    </source>
</evidence>
<dbReference type="AlphaFoldDB" id="A0A0R3DQQ6"/>
<evidence type="ECO:0000313" key="2">
    <source>
        <dbReference type="EMBL" id="KRQ10132.1"/>
    </source>
</evidence>
<evidence type="ECO:0000313" key="3">
    <source>
        <dbReference type="Proteomes" id="UP000051936"/>
    </source>
</evidence>